<protein>
    <recommendedName>
        <fullName evidence="3">Zinc finger GRF-type domain-containing protein</fullName>
    </recommendedName>
</protein>
<evidence type="ECO:0000313" key="2">
    <source>
        <dbReference type="EMBL" id="KAL0446231.1"/>
    </source>
</evidence>
<keyword evidence="1" id="KW-0472">Membrane</keyword>
<evidence type="ECO:0008006" key="3">
    <source>
        <dbReference type="Google" id="ProtNLM"/>
    </source>
</evidence>
<accession>A0AAW2X2F0</accession>
<name>A0AAW2X2F0_9LAMI</name>
<feature type="transmembrane region" description="Helical" evidence="1">
    <location>
        <begin position="75"/>
        <end position="94"/>
    </location>
</feature>
<reference evidence="2" key="1">
    <citation type="submission" date="2020-06" db="EMBL/GenBank/DDBJ databases">
        <authorList>
            <person name="Li T."/>
            <person name="Hu X."/>
            <person name="Zhang T."/>
            <person name="Song X."/>
            <person name="Zhang H."/>
            <person name="Dai N."/>
            <person name="Sheng W."/>
            <person name="Hou X."/>
            <person name="Wei L."/>
        </authorList>
    </citation>
    <scope>NUCLEOTIDE SEQUENCE</scope>
    <source>
        <strain evidence="2">KEN1</strain>
        <tissue evidence="2">Leaf</tissue>
    </source>
</reference>
<organism evidence="2">
    <name type="scientific">Sesamum latifolium</name>
    <dbReference type="NCBI Taxonomy" id="2727402"/>
    <lineage>
        <taxon>Eukaryota</taxon>
        <taxon>Viridiplantae</taxon>
        <taxon>Streptophyta</taxon>
        <taxon>Embryophyta</taxon>
        <taxon>Tracheophyta</taxon>
        <taxon>Spermatophyta</taxon>
        <taxon>Magnoliopsida</taxon>
        <taxon>eudicotyledons</taxon>
        <taxon>Gunneridae</taxon>
        <taxon>Pentapetalae</taxon>
        <taxon>asterids</taxon>
        <taxon>lamiids</taxon>
        <taxon>Lamiales</taxon>
        <taxon>Pedaliaceae</taxon>
        <taxon>Sesamum</taxon>
    </lineage>
</organism>
<evidence type="ECO:0000256" key="1">
    <source>
        <dbReference type="SAM" id="Phobius"/>
    </source>
</evidence>
<reference evidence="2" key="2">
    <citation type="journal article" date="2024" name="Plant">
        <title>Genomic evolution and insights into agronomic trait innovations of Sesamum species.</title>
        <authorList>
            <person name="Miao H."/>
            <person name="Wang L."/>
            <person name="Qu L."/>
            <person name="Liu H."/>
            <person name="Sun Y."/>
            <person name="Le M."/>
            <person name="Wang Q."/>
            <person name="Wei S."/>
            <person name="Zheng Y."/>
            <person name="Lin W."/>
            <person name="Duan Y."/>
            <person name="Cao H."/>
            <person name="Xiong S."/>
            <person name="Wang X."/>
            <person name="Wei L."/>
            <person name="Li C."/>
            <person name="Ma Q."/>
            <person name="Ju M."/>
            <person name="Zhao R."/>
            <person name="Li G."/>
            <person name="Mu C."/>
            <person name="Tian Q."/>
            <person name="Mei H."/>
            <person name="Zhang T."/>
            <person name="Gao T."/>
            <person name="Zhang H."/>
        </authorList>
    </citation>
    <scope>NUCLEOTIDE SEQUENCE</scope>
    <source>
        <strain evidence="2">KEN1</strain>
    </source>
</reference>
<proteinExistence type="predicted"/>
<keyword evidence="1" id="KW-0812">Transmembrane</keyword>
<comment type="caution">
    <text evidence="2">The sequence shown here is derived from an EMBL/GenBank/DDBJ whole genome shotgun (WGS) entry which is preliminary data.</text>
</comment>
<sequence>MSTVTGFVECYCGRRAVIRTSWTDMNPGRRFSSCRDYNEDPPICRRAQAVIPGLLRKKNDMELEILKLKSHNKRLFKLFCLSCLVCFICIWLCFDFCMRKDERCTSLKMKMVAGKMEF</sequence>
<keyword evidence="1" id="KW-1133">Transmembrane helix</keyword>
<dbReference type="AlphaFoldDB" id="A0AAW2X2F0"/>
<gene>
    <name evidence="2" type="ORF">Slati_1751000</name>
</gene>
<dbReference type="EMBL" id="JACGWN010000006">
    <property type="protein sequence ID" value="KAL0446231.1"/>
    <property type="molecule type" value="Genomic_DNA"/>
</dbReference>